<comment type="caution">
    <text evidence="2">The sequence shown here is derived from an EMBL/GenBank/DDBJ whole genome shotgun (WGS) entry which is preliminary data.</text>
</comment>
<sequence>MAVSSSKGRSNCYIRSISLPSRSHPTTLRILDSTNKLRSSWDEASTSSSRSVSAGLSSLEGVSICMDDFLNTRSTQQTLSCNVCDYTRQTLLRLKEQVRALQSALRQRKCKPGIEMGVAEYTNFRKRMKKDTKGLVAVLRKMTTKFEDCQLGVYKRPKTYLDHLESDRAKPESVVPKGTSPVPSSMGGSTRLPELDRVGTAYLDHAHPYCQLENEDHHLSSAIRVVRDGNMLSTSIFQFLLSFLAMSMSRPNKQLSRWSIVSKLVNPKGALSCDQGEKQEDVNELECVDRALTTMCKHMSREGIDSEKLQVTQCKLEHLEIGIGRIEDALEGLSKCLIRIRASLLNILSWWRKLFQLPNFVP</sequence>
<dbReference type="PANTHER" id="PTHR33070">
    <property type="entry name" value="OS06G0725500 PROTEIN"/>
    <property type="match status" value="1"/>
</dbReference>
<evidence type="ECO:0000313" key="2">
    <source>
        <dbReference type="EMBL" id="KAF7848420.1"/>
    </source>
</evidence>
<dbReference type="EMBL" id="MU090131">
    <property type="protein sequence ID" value="KAF7848420.1"/>
    <property type="molecule type" value="Genomic_DNA"/>
</dbReference>
<dbReference type="AlphaFoldDB" id="A0A8T0CKZ6"/>
<evidence type="ECO:0000256" key="1">
    <source>
        <dbReference type="SAM" id="MobiDB-lite"/>
    </source>
</evidence>
<protein>
    <submittedName>
        <fullName evidence="2">Uncharacterized protein</fullName>
    </submittedName>
</protein>
<dbReference type="InterPro" id="IPR004320">
    <property type="entry name" value="BPS1_pln"/>
</dbReference>
<dbReference type="GO" id="GO:0048367">
    <property type="term" value="P:shoot system development"/>
    <property type="evidence" value="ECO:0007669"/>
    <property type="project" value="InterPro"/>
</dbReference>
<gene>
    <name evidence="2" type="ORF">BT93_L1965</name>
</gene>
<dbReference type="Proteomes" id="UP000806378">
    <property type="component" value="Unassembled WGS sequence"/>
</dbReference>
<dbReference type="Pfam" id="PF03087">
    <property type="entry name" value="BPS1"/>
    <property type="match status" value="2"/>
</dbReference>
<dbReference type="Gramene" id="rna-gnl|WGS:JABURB|Cocit.L1965.1">
    <property type="protein sequence ID" value="cds-KAF7848420.1"/>
    <property type="gene ID" value="gene-BT93_L1965"/>
</dbReference>
<proteinExistence type="predicted"/>
<dbReference type="GO" id="GO:0048364">
    <property type="term" value="P:root development"/>
    <property type="evidence" value="ECO:0007669"/>
    <property type="project" value="InterPro"/>
</dbReference>
<evidence type="ECO:0000313" key="3">
    <source>
        <dbReference type="Proteomes" id="UP000806378"/>
    </source>
</evidence>
<dbReference type="OrthoDB" id="1701699at2759"/>
<keyword evidence="3" id="KW-1185">Reference proteome</keyword>
<reference evidence="2" key="1">
    <citation type="submission" date="2020-05" db="EMBL/GenBank/DDBJ databases">
        <title>WGS assembly of Corymbia citriodora subspecies variegata.</title>
        <authorList>
            <person name="Barry K."/>
            <person name="Hundley H."/>
            <person name="Shu S."/>
            <person name="Jenkins J."/>
            <person name="Grimwood J."/>
            <person name="Baten A."/>
        </authorList>
    </citation>
    <scope>NUCLEOTIDE SEQUENCE</scope>
    <source>
        <strain evidence="2">CV2-018</strain>
    </source>
</reference>
<organism evidence="2 3">
    <name type="scientific">Corymbia citriodora subsp. variegata</name>
    <dbReference type="NCBI Taxonomy" id="360336"/>
    <lineage>
        <taxon>Eukaryota</taxon>
        <taxon>Viridiplantae</taxon>
        <taxon>Streptophyta</taxon>
        <taxon>Embryophyta</taxon>
        <taxon>Tracheophyta</taxon>
        <taxon>Spermatophyta</taxon>
        <taxon>Magnoliopsida</taxon>
        <taxon>eudicotyledons</taxon>
        <taxon>Gunneridae</taxon>
        <taxon>Pentapetalae</taxon>
        <taxon>rosids</taxon>
        <taxon>malvids</taxon>
        <taxon>Myrtales</taxon>
        <taxon>Myrtaceae</taxon>
        <taxon>Myrtoideae</taxon>
        <taxon>Eucalypteae</taxon>
        <taxon>Corymbia</taxon>
    </lineage>
</organism>
<dbReference type="PANTHER" id="PTHR33070:SF109">
    <property type="entry name" value="DOMAIN PROTEIN, PUTATIVE (DUF241)-RELATED"/>
    <property type="match status" value="1"/>
</dbReference>
<name>A0A8T0CKZ6_CORYI</name>
<accession>A0A8T0CKZ6</accession>
<feature type="region of interest" description="Disordered" evidence="1">
    <location>
        <begin position="166"/>
        <end position="191"/>
    </location>
</feature>